<dbReference type="NCBIfam" id="TIGR00231">
    <property type="entry name" value="small_GTP"/>
    <property type="match status" value="1"/>
</dbReference>
<dbReference type="CDD" id="cd04164">
    <property type="entry name" value="trmE"/>
    <property type="match status" value="1"/>
</dbReference>
<dbReference type="EMBL" id="GBEZ01010572">
    <property type="protein sequence ID" value="JAC75117.1"/>
    <property type="molecule type" value="Transcribed_RNA"/>
</dbReference>
<dbReference type="Pfam" id="PF12631">
    <property type="entry name" value="MnmE_helical"/>
    <property type="match status" value="1"/>
</dbReference>
<gene>
    <name evidence="10" type="primary">MNME</name>
    <name evidence="10" type="ORF">TSPGSL018_24026</name>
</gene>
<dbReference type="InterPro" id="IPR025867">
    <property type="entry name" value="MnmE_helical"/>
</dbReference>
<dbReference type="PANTHER" id="PTHR42714">
    <property type="entry name" value="TRNA MODIFICATION GTPASE GTPBP3"/>
    <property type="match status" value="1"/>
</dbReference>
<dbReference type="GO" id="GO:0005525">
    <property type="term" value="F:GTP binding"/>
    <property type="evidence" value="ECO:0007669"/>
    <property type="project" value="UniProtKB-KW"/>
</dbReference>
<dbReference type="SUPFAM" id="SSF52540">
    <property type="entry name" value="P-loop containing nucleoside triphosphate hydrolases"/>
    <property type="match status" value="1"/>
</dbReference>
<dbReference type="GO" id="GO:0002098">
    <property type="term" value="P:tRNA wobble uridine modification"/>
    <property type="evidence" value="ECO:0007669"/>
    <property type="project" value="TreeGrafter"/>
</dbReference>
<keyword evidence="4" id="KW-0547">Nucleotide-binding</keyword>
<evidence type="ECO:0000256" key="6">
    <source>
        <dbReference type="SAM" id="SignalP"/>
    </source>
</evidence>
<dbReference type="Pfam" id="PF10396">
    <property type="entry name" value="TrmE_N"/>
    <property type="match status" value="1"/>
</dbReference>
<comment type="similarity">
    <text evidence="2">Belongs to the TRAFAC class TrmE-Era-EngA-EngB-Septin-like GTPase superfamily. TrmE GTPase family.</text>
</comment>
<evidence type="ECO:0000259" key="8">
    <source>
        <dbReference type="Pfam" id="PF10396"/>
    </source>
</evidence>
<feature type="chain" id="PRO_5030002195" evidence="6">
    <location>
        <begin position="27"/>
        <end position="577"/>
    </location>
</feature>
<proteinExistence type="inferred from homology"/>
<dbReference type="InterPro" id="IPR004520">
    <property type="entry name" value="GTPase_MnmE"/>
</dbReference>
<feature type="domain" description="G" evidence="7">
    <location>
        <begin position="288"/>
        <end position="385"/>
    </location>
</feature>
<evidence type="ECO:0000259" key="9">
    <source>
        <dbReference type="Pfam" id="PF12631"/>
    </source>
</evidence>
<dbReference type="NCBIfam" id="NF003661">
    <property type="entry name" value="PRK05291.1-3"/>
    <property type="match status" value="1"/>
</dbReference>
<dbReference type="SUPFAM" id="SSF116878">
    <property type="entry name" value="TrmE connector domain"/>
    <property type="match status" value="1"/>
</dbReference>
<evidence type="ECO:0000259" key="7">
    <source>
        <dbReference type="Pfam" id="PF01926"/>
    </source>
</evidence>
<dbReference type="FunFam" id="3.30.1360.120:FF:000007">
    <property type="entry name" value="tRNA modification GTPase GTPBP3, mitochondrial"/>
    <property type="match status" value="1"/>
</dbReference>
<dbReference type="Gene3D" id="3.40.50.300">
    <property type="entry name" value="P-loop containing nucleotide triphosphate hydrolases"/>
    <property type="match status" value="1"/>
</dbReference>
<dbReference type="HAMAP" id="MF_00379">
    <property type="entry name" value="GTPase_MnmE"/>
    <property type="match status" value="1"/>
</dbReference>
<dbReference type="GO" id="GO:0030488">
    <property type="term" value="P:tRNA methylation"/>
    <property type="evidence" value="ECO:0007669"/>
    <property type="project" value="TreeGrafter"/>
</dbReference>
<dbReference type="CDD" id="cd14858">
    <property type="entry name" value="TrmE_N"/>
    <property type="match status" value="1"/>
</dbReference>
<dbReference type="GO" id="GO:0003924">
    <property type="term" value="F:GTPase activity"/>
    <property type="evidence" value="ECO:0007669"/>
    <property type="project" value="InterPro"/>
</dbReference>
<organism evidence="10">
    <name type="scientific">Tetraselmis sp. GSL018</name>
    <dbReference type="NCBI Taxonomy" id="582737"/>
    <lineage>
        <taxon>Eukaryota</taxon>
        <taxon>Viridiplantae</taxon>
        <taxon>Chlorophyta</taxon>
        <taxon>core chlorophytes</taxon>
        <taxon>Chlorodendrophyceae</taxon>
        <taxon>Chlorodendrales</taxon>
        <taxon>Chlorodendraceae</taxon>
        <taxon>Tetraselmis</taxon>
    </lineage>
</organism>
<dbReference type="PANTHER" id="PTHR42714:SF2">
    <property type="entry name" value="TRNA MODIFICATION GTPASE GTPBP3, MITOCHONDRIAL"/>
    <property type="match status" value="1"/>
</dbReference>
<feature type="domain" description="GTP-binding protein TrmE N-terminal" evidence="8">
    <location>
        <begin position="66"/>
        <end position="186"/>
    </location>
</feature>
<dbReference type="InterPro" id="IPR027368">
    <property type="entry name" value="MnmE_dom2"/>
</dbReference>
<keyword evidence="5" id="KW-0342">GTP-binding</keyword>
<reference evidence="10" key="1">
    <citation type="submission" date="2014-05" db="EMBL/GenBank/DDBJ databases">
        <title>The transcriptome of the halophilic microalga Tetraselmis sp. GSL018 isolated from the Great Salt Lake, Utah.</title>
        <authorList>
            <person name="Jinkerson R.E."/>
            <person name="D'Adamo S."/>
            <person name="Posewitz M.C."/>
        </authorList>
    </citation>
    <scope>NUCLEOTIDE SEQUENCE</scope>
    <source>
        <strain evidence="10">GSL018</strain>
    </source>
</reference>
<dbReference type="InterPro" id="IPR031168">
    <property type="entry name" value="G_TrmE"/>
</dbReference>
<name>A0A061RQJ2_9CHLO</name>
<comment type="subcellular location">
    <subcellularLocation>
        <location evidence="1">Mitochondrion</location>
    </subcellularLocation>
</comment>
<protein>
    <submittedName>
        <fullName evidence="10">tRNA modification GTPase</fullName>
    </submittedName>
</protein>
<evidence type="ECO:0000256" key="3">
    <source>
        <dbReference type="ARBA" id="ARBA00022694"/>
    </source>
</evidence>
<feature type="signal peptide" evidence="6">
    <location>
        <begin position="1"/>
        <end position="26"/>
    </location>
</feature>
<dbReference type="AlphaFoldDB" id="A0A061RQJ2"/>
<dbReference type="InterPro" id="IPR018948">
    <property type="entry name" value="GTP-bd_TrmE_N"/>
</dbReference>
<dbReference type="Gene3D" id="3.30.1360.120">
    <property type="entry name" value="Probable tRNA modification gtpase trme, domain 1"/>
    <property type="match status" value="1"/>
</dbReference>
<evidence type="ECO:0000313" key="10">
    <source>
        <dbReference type="EMBL" id="JAC75117.1"/>
    </source>
</evidence>
<dbReference type="InterPro" id="IPR006073">
    <property type="entry name" value="GTP-bd"/>
</dbReference>
<keyword evidence="6" id="KW-0732">Signal</keyword>
<evidence type="ECO:0000256" key="4">
    <source>
        <dbReference type="ARBA" id="ARBA00022741"/>
    </source>
</evidence>
<evidence type="ECO:0000256" key="2">
    <source>
        <dbReference type="ARBA" id="ARBA00011043"/>
    </source>
</evidence>
<sequence length="577" mass="62689">MLFSGRRILFGRTCVFLLSKVKQVCGTDPRCILQRSLEYGAQLPLQHKHKSGSVCDIKIERCRRDTIYALASGSGKSALAVIRISGPSSGAALQLLSGKAVSEQFFPERRASLTQLYHPRSGGLLDKAVVLRFPAPRSFTGEDVVELNCHGSPAVVRAVLGALGSVPGMRMARAGEFTRRAFEAGKMDLTQLESTADLLAAETESQRLQALSLMQGKQGELYGQWRKELLSCLASAEAVLDFGEDAELGADVALAVLPRVRALRDEIERRVKEDGHRGEIVRSGARTLLIGPPNSGKSSLLNTLSGREVAIVSSLPGTTRDLLEVPLELGGLKVILTDSAGVRTSGDPIESEGISRALAGARGADLGVFVLDGADIFSRPEYCLKMLRSFSVQSSRTDQGHRGGPRRPAIVVLNKVDLLFEDFGNQHLQEFQQRLRQGKPFVERYDSTHELDSGIGKIAVEILEIVRGLGFEPFGVAAMSCKNGQGVDNLLVSLQQAAEEVSRTSAPEGTLIVTRQRHRERLESCVSSLLRYEELHEELEIAAEELRYAARALGELTGAIDSEEILEAIFGEFCIGK</sequence>
<dbReference type="Gene3D" id="1.20.120.430">
    <property type="entry name" value="tRNA modification GTPase MnmE domain 2"/>
    <property type="match status" value="1"/>
</dbReference>
<dbReference type="InterPro" id="IPR027417">
    <property type="entry name" value="P-loop_NTPase"/>
</dbReference>
<dbReference type="InterPro" id="IPR027266">
    <property type="entry name" value="TrmE/GcvT-like"/>
</dbReference>
<feature type="domain" description="MnmE helical" evidence="9">
    <location>
        <begin position="189"/>
        <end position="574"/>
    </location>
</feature>
<evidence type="ECO:0000256" key="1">
    <source>
        <dbReference type="ARBA" id="ARBA00004173"/>
    </source>
</evidence>
<keyword evidence="3" id="KW-0819">tRNA processing</keyword>
<evidence type="ECO:0000256" key="5">
    <source>
        <dbReference type="ARBA" id="ARBA00023134"/>
    </source>
</evidence>
<dbReference type="InterPro" id="IPR005225">
    <property type="entry name" value="Small_GTP-bd"/>
</dbReference>
<dbReference type="Pfam" id="PF01926">
    <property type="entry name" value="MMR_HSR1"/>
    <property type="match status" value="1"/>
</dbReference>
<accession>A0A061RQJ2</accession>
<dbReference type="GO" id="GO:0005739">
    <property type="term" value="C:mitochondrion"/>
    <property type="evidence" value="ECO:0007669"/>
    <property type="project" value="UniProtKB-SubCell"/>
</dbReference>